<dbReference type="Pfam" id="PF26639">
    <property type="entry name" value="Het-6_barrel"/>
    <property type="match status" value="1"/>
</dbReference>
<dbReference type="AlphaFoldDB" id="A0A6A6EAL0"/>
<name>A0A6A6EAL0_9PEZI</name>
<evidence type="ECO:0000313" key="1">
    <source>
        <dbReference type="EMBL" id="KAF2187568.1"/>
    </source>
</evidence>
<proteinExistence type="predicted"/>
<dbReference type="PANTHER" id="PTHR24148:SF73">
    <property type="entry name" value="HET DOMAIN PROTEIN (AFU_ORTHOLOGUE AFUA_8G01020)"/>
    <property type="match status" value="1"/>
</dbReference>
<gene>
    <name evidence="1" type="ORF">K469DRAFT_685478</name>
</gene>
<dbReference type="InterPro" id="IPR052895">
    <property type="entry name" value="HetReg/Transcr_Mod"/>
</dbReference>
<dbReference type="EMBL" id="ML994626">
    <property type="protein sequence ID" value="KAF2187568.1"/>
    <property type="molecule type" value="Genomic_DNA"/>
</dbReference>
<protein>
    <recommendedName>
        <fullName evidence="3">Heterokaryon incompatibility domain-containing protein</fullName>
    </recommendedName>
</protein>
<accession>A0A6A6EAL0</accession>
<dbReference type="PANTHER" id="PTHR24148">
    <property type="entry name" value="ANKYRIN REPEAT DOMAIN-CONTAINING PROTEIN 39 HOMOLOG-RELATED"/>
    <property type="match status" value="1"/>
</dbReference>
<organism evidence="1 2">
    <name type="scientific">Zopfia rhizophila CBS 207.26</name>
    <dbReference type="NCBI Taxonomy" id="1314779"/>
    <lineage>
        <taxon>Eukaryota</taxon>
        <taxon>Fungi</taxon>
        <taxon>Dikarya</taxon>
        <taxon>Ascomycota</taxon>
        <taxon>Pezizomycotina</taxon>
        <taxon>Dothideomycetes</taxon>
        <taxon>Dothideomycetes incertae sedis</taxon>
        <taxon>Zopfiaceae</taxon>
        <taxon>Zopfia</taxon>
    </lineage>
</organism>
<evidence type="ECO:0000313" key="2">
    <source>
        <dbReference type="Proteomes" id="UP000800200"/>
    </source>
</evidence>
<keyword evidence="2" id="KW-1185">Reference proteome</keyword>
<evidence type="ECO:0008006" key="3">
    <source>
        <dbReference type="Google" id="ProtNLM"/>
    </source>
</evidence>
<sequence>MHHCLNHDWTTYDYNNFEKAYPDLRKMVDTFHELRADGTDSSQQAQFSFCDQSLLLTCSAILIGQVDGTAPDMPRVGNLVSPGVIIQPKQEISPYEDVKATSQALIHTLFANPMWGDSEDSALFHIPWISADYYNTPQHDQDFNIDDSWAENVEQMSRNGWDFLLLYGNFLSFEYFRRRLGRFRIGGKRFQDYFVQSIGQCRLPEDRVRLDVAKLVGAYLARRLITLSTGHFGLAPNTIQPNNQIYVVLGCSVPVVLRPKPDTGHFEVVGECYVEGYAKGEARKAVDEGKFSIQKITLC</sequence>
<dbReference type="Proteomes" id="UP000800200">
    <property type="component" value="Unassembled WGS sequence"/>
</dbReference>
<dbReference type="OrthoDB" id="4850726at2759"/>
<reference evidence="1" key="1">
    <citation type="journal article" date="2020" name="Stud. Mycol.">
        <title>101 Dothideomycetes genomes: a test case for predicting lifestyles and emergence of pathogens.</title>
        <authorList>
            <person name="Haridas S."/>
            <person name="Albert R."/>
            <person name="Binder M."/>
            <person name="Bloem J."/>
            <person name="Labutti K."/>
            <person name="Salamov A."/>
            <person name="Andreopoulos B."/>
            <person name="Baker S."/>
            <person name="Barry K."/>
            <person name="Bills G."/>
            <person name="Bluhm B."/>
            <person name="Cannon C."/>
            <person name="Castanera R."/>
            <person name="Culley D."/>
            <person name="Daum C."/>
            <person name="Ezra D."/>
            <person name="Gonzalez J."/>
            <person name="Henrissat B."/>
            <person name="Kuo A."/>
            <person name="Liang C."/>
            <person name="Lipzen A."/>
            <person name="Lutzoni F."/>
            <person name="Magnuson J."/>
            <person name="Mondo S."/>
            <person name="Nolan M."/>
            <person name="Ohm R."/>
            <person name="Pangilinan J."/>
            <person name="Park H.-J."/>
            <person name="Ramirez L."/>
            <person name="Alfaro M."/>
            <person name="Sun H."/>
            <person name="Tritt A."/>
            <person name="Yoshinaga Y."/>
            <person name="Zwiers L.-H."/>
            <person name="Turgeon B."/>
            <person name="Goodwin S."/>
            <person name="Spatafora J."/>
            <person name="Crous P."/>
            <person name="Grigoriev I."/>
        </authorList>
    </citation>
    <scope>NUCLEOTIDE SEQUENCE</scope>
    <source>
        <strain evidence="1">CBS 207.26</strain>
    </source>
</reference>